<accession>A0A6A8MEL4</accession>
<reference evidence="2 3" key="1">
    <citation type="submission" date="2019-08" db="EMBL/GenBank/DDBJ databases">
        <title>In-depth cultivation of the pig gut microbiome towards novel bacterial diversity and tailored functional studies.</title>
        <authorList>
            <person name="Wylensek D."/>
            <person name="Hitch T.C.A."/>
            <person name="Clavel T."/>
        </authorList>
    </citation>
    <scope>NUCLEOTIDE SEQUENCE [LARGE SCALE GENOMIC DNA]</scope>
    <source>
        <strain evidence="2 3">Bifido-178-WT-2B</strain>
    </source>
</reference>
<keyword evidence="1" id="KW-0175">Coiled coil</keyword>
<dbReference type="RefSeq" id="WP_154548822.1">
    <property type="nucleotide sequence ID" value="NZ_VUMX01000014.1"/>
</dbReference>
<evidence type="ECO:0000313" key="3">
    <source>
        <dbReference type="Proteomes" id="UP000438120"/>
    </source>
</evidence>
<gene>
    <name evidence="2" type="ORF">FYJ62_06190</name>
</gene>
<comment type="caution">
    <text evidence="2">The sequence shown here is derived from an EMBL/GenBank/DDBJ whole genome shotgun (WGS) entry which is preliminary data.</text>
</comment>
<feature type="coiled-coil region" evidence="1">
    <location>
        <begin position="46"/>
        <end position="76"/>
    </location>
</feature>
<sequence length="78" mass="9203">MNDSKGIPPLKELRGENYVLFSDKRWRDTDPEEVLRGLEIDNSHVTEEAERKHAELMKRAAEIRKAQREKAERERKGD</sequence>
<evidence type="ECO:0000256" key="1">
    <source>
        <dbReference type="SAM" id="Coils"/>
    </source>
</evidence>
<evidence type="ECO:0000313" key="2">
    <source>
        <dbReference type="EMBL" id="MST87234.1"/>
    </source>
</evidence>
<dbReference type="AlphaFoldDB" id="A0A6A8MEL4"/>
<dbReference type="Proteomes" id="UP000438120">
    <property type="component" value="Unassembled WGS sequence"/>
</dbReference>
<name>A0A6A8MEL4_9LACO</name>
<dbReference type="EMBL" id="VUMX01000014">
    <property type="protein sequence ID" value="MST87234.1"/>
    <property type="molecule type" value="Genomic_DNA"/>
</dbReference>
<keyword evidence="3" id="KW-1185">Reference proteome</keyword>
<proteinExistence type="predicted"/>
<organism evidence="2 3">
    <name type="scientific">Lactobacillus porci</name>
    <dbReference type="NCBI Taxonomy" id="2012477"/>
    <lineage>
        <taxon>Bacteria</taxon>
        <taxon>Bacillati</taxon>
        <taxon>Bacillota</taxon>
        <taxon>Bacilli</taxon>
        <taxon>Lactobacillales</taxon>
        <taxon>Lactobacillaceae</taxon>
        <taxon>Lactobacillus</taxon>
    </lineage>
</organism>
<protein>
    <submittedName>
        <fullName evidence="2">Uncharacterized protein</fullName>
    </submittedName>
</protein>